<organism evidence="6">
    <name type="scientific">Wollemia nobilis</name>
    <dbReference type="NCBI Taxonomy" id="56998"/>
    <lineage>
        <taxon>Eukaryota</taxon>
        <taxon>Viridiplantae</taxon>
        <taxon>Streptophyta</taxon>
        <taxon>Embryophyta</taxon>
        <taxon>Tracheophyta</taxon>
        <taxon>Spermatophyta</taxon>
        <taxon>Pinopsida</taxon>
        <taxon>Pinidae</taxon>
        <taxon>Conifers II</taxon>
        <taxon>Araucariales</taxon>
        <taxon>Araucariaceae</taxon>
        <taxon>Wollemia</taxon>
    </lineage>
</organism>
<dbReference type="InterPro" id="IPR043454">
    <property type="entry name" value="NPH3/RPT2-like"/>
</dbReference>
<dbReference type="AlphaFoldDB" id="A0A0C9RTU3"/>
<dbReference type="Pfam" id="PF00651">
    <property type="entry name" value="BTB"/>
    <property type="match status" value="1"/>
</dbReference>
<evidence type="ECO:0000256" key="1">
    <source>
        <dbReference type="ARBA" id="ARBA00004906"/>
    </source>
</evidence>
<name>A0A0C9RTU3_9CONI</name>
<dbReference type="PROSITE" id="PS51649">
    <property type="entry name" value="NPH3"/>
    <property type="match status" value="1"/>
</dbReference>
<dbReference type="PROSITE" id="PS50097">
    <property type="entry name" value="BTB"/>
    <property type="match status" value="1"/>
</dbReference>
<dbReference type="SUPFAM" id="SSF54695">
    <property type="entry name" value="POZ domain"/>
    <property type="match status" value="1"/>
</dbReference>
<dbReference type="SMART" id="SM00225">
    <property type="entry name" value="BTB"/>
    <property type="match status" value="1"/>
</dbReference>
<dbReference type="InterPro" id="IPR000210">
    <property type="entry name" value="BTB/POZ_dom"/>
</dbReference>
<evidence type="ECO:0000259" key="5">
    <source>
        <dbReference type="PROSITE" id="PS51649"/>
    </source>
</evidence>
<dbReference type="InterPro" id="IPR027356">
    <property type="entry name" value="NPH3_dom"/>
</dbReference>
<evidence type="ECO:0000259" key="4">
    <source>
        <dbReference type="PROSITE" id="PS50097"/>
    </source>
</evidence>
<dbReference type="GO" id="GO:0016567">
    <property type="term" value="P:protein ubiquitination"/>
    <property type="evidence" value="ECO:0007669"/>
    <property type="project" value="UniProtKB-UniPathway"/>
</dbReference>
<dbReference type="EMBL" id="GCHU01013372">
    <property type="protein sequence ID" value="JAG87139.1"/>
    <property type="molecule type" value="Transcribed_RNA"/>
</dbReference>
<comment type="pathway">
    <text evidence="1">Protein modification; protein ubiquitination.</text>
</comment>
<dbReference type="InterPro" id="IPR011333">
    <property type="entry name" value="SKP1/BTB/POZ_sf"/>
</dbReference>
<proteinExistence type="predicted"/>
<sequence>MKLFFTSKPDNEAGLVDSYYPLLSSSVRRLDPFQSSHLRLHIMAASPTFSSLSSSSKRHHRLANVAMERTCQWIFSQEVPPDVTIVVRETFFSLHKFPLVSKSGYMRRLVAEAKDADLTKIRLPENIPGGAETFELAAKFCYGINFEITAANVAALRLAAEYLEMTEEFAAGNLLSRTEDYLEQVALQSFSGALTVLRACESLLPAAEELGVVSRCIEAASASAAACAEFNCGSHCSWAEELTNLNIDLYQRVLIAMKAKGLSYRALGLSLTLYAQKSLRQVAVGYENDLAEFNVEDEQRILIETIVGLLPGEKNSMPVTFLCGLLRSAIFVNATEACKLDLEKRIALQLDQATVDDLLMIPSSSKCVYGVDALQRIALGFLETEKTTGFSEACYCSPYVIKVCRVMDNYLAEIAHNPNLSVENFVAIPTSMPKHARDVDDSLYRAIDIYLKAHPGLDELQREKVCSIMDCHRLSYEARMHASQNNRLPVHTVVQVLYYDQLRLRSDSKHKLPKTAVASAAAAFSSPSSAAAFSSPASDINNVVLCRENYELKQELANMKMYVRNLQKGTQPKKTSFLSSVSKKLSKLNPFLKDVSKDTSNLSHRREATDLPPRRRRFSIS</sequence>
<evidence type="ECO:0000313" key="6">
    <source>
        <dbReference type="EMBL" id="JAG87139.1"/>
    </source>
</evidence>
<dbReference type="PANTHER" id="PTHR32370">
    <property type="entry name" value="OS12G0117600 PROTEIN"/>
    <property type="match status" value="1"/>
</dbReference>
<feature type="domain" description="NPH3" evidence="5">
    <location>
        <begin position="236"/>
        <end position="503"/>
    </location>
</feature>
<reference evidence="6" key="1">
    <citation type="submission" date="2015-02" db="EMBL/GenBank/DDBJ databases">
        <title>A transcriptome of Wollemia nobilis - a relic of Gondwana.</title>
        <authorList>
            <person name="Chia J.Y."/>
            <person name="Leong Y.S."/>
            <person name="Abdul Karim S."/>
            <person name="Wan Azmi N."/>
            <person name="Hercus R."/>
            <person name="Croft L."/>
        </authorList>
    </citation>
    <scope>NUCLEOTIDE SEQUENCE</scope>
    <source>
        <strain evidence="6">MaeBrown</strain>
        <tissue evidence="6">Leaf</tissue>
    </source>
</reference>
<accession>A0A0C9RTU3</accession>
<feature type="compositionally biased region" description="Basic and acidic residues" evidence="3">
    <location>
        <begin position="604"/>
        <end position="613"/>
    </location>
</feature>
<feature type="region of interest" description="Disordered" evidence="3">
    <location>
        <begin position="597"/>
        <end position="621"/>
    </location>
</feature>
<keyword evidence="2" id="KW-0833">Ubl conjugation pathway</keyword>
<evidence type="ECO:0000256" key="2">
    <source>
        <dbReference type="ARBA" id="ARBA00022786"/>
    </source>
</evidence>
<evidence type="ECO:0000256" key="3">
    <source>
        <dbReference type="SAM" id="MobiDB-lite"/>
    </source>
</evidence>
<protein>
    <submittedName>
        <fullName evidence="6">TSA: Wollemia nobilis Ref_Wollemi_Transcript_13449_2016 transcribed RNA sequence</fullName>
    </submittedName>
</protein>
<feature type="domain" description="BTB" evidence="4">
    <location>
        <begin position="81"/>
        <end position="150"/>
    </location>
</feature>
<dbReference type="UniPathway" id="UPA00143"/>
<dbReference type="Pfam" id="PF03000">
    <property type="entry name" value="NPH3"/>
    <property type="match status" value="1"/>
</dbReference>
<dbReference type="Gene3D" id="3.30.710.10">
    <property type="entry name" value="Potassium Channel Kv1.1, Chain A"/>
    <property type="match status" value="1"/>
</dbReference>